<protein>
    <submittedName>
        <fullName evidence="1">Uncharacterized protein</fullName>
    </submittedName>
</protein>
<evidence type="ECO:0000313" key="2">
    <source>
        <dbReference type="Proteomes" id="UP000299102"/>
    </source>
</evidence>
<accession>A0A4C1ZC17</accession>
<comment type="caution">
    <text evidence="1">The sequence shown here is derived from an EMBL/GenBank/DDBJ whole genome shotgun (WGS) entry which is preliminary data.</text>
</comment>
<dbReference type="AlphaFoldDB" id="A0A4C1ZC17"/>
<name>A0A4C1ZC17_EUMVA</name>
<gene>
    <name evidence="1" type="ORF">EVAR_90661_1</name>
</gene>
<reference evidence="1 2" key="1">
    <citation type="journal article" date="2019" name="Commun. Biol.">
        <title>The bagworm genome reveals a unique fibroin gene that provides high tensile strength.</title>
        <authorList>
            <person name="Kono N."/>
            <person name="Nakamura H."/>
            <person name="Ohtoshi R."/>
            <person name="Tomita M."/>
            <person name="Numata K."/>
            <person name="Arakawa K."/>
        </authorList>
    </citation>
    <scope>NUCLEOTIDE SEQUENCE [LARGE SCALE GENOMIC DNA]</scope>
</reference>
<organism evidence="1 2">
    <name type="scientific">Eumeta variegata</name>
    <name type="common">Bagworm moth</name>
    <name type="synonym">Eumeta japonica</name>
    <dbReference type="NCBI Taxonomy" id="151549"/>
    <lineage>
        <taxon>Eukaryota</taxon>
        <taxon>Metazoa</taxon>
        <taxon>Ecdysozoa</taxon>
        <taxon>Arthropoda</taxon>
        <taxon>Hexapoda</taxon>
        <taxon>Insecta</taxon>
        <taxon>Pterygota</taxon>
        <taxon>Neoptera</taxon>
        <taxon>Endopterygota</taxon>
        <taxon>Lepidoptera</taxon>
        <taxon>Glossata</taxon>
        <taxon>Ditrysia</taxon>
        <taxon>Tineoidea</taxon>
        <taxon>Psychidae</taxon>
        <taxon>Oiketicinae</taxon>
        <taxon>Eumeta</taxon>
    </lineage>
</organism>
<dbReference type="EMBL" id="BGZK01001732">
    <property type="protein sequence ID" value="GBP85368.1"/>
    <property type="molecule type" value="Genomic_DNA"/>
</dbReference>
<sequence length="93" mass="10180">MAARISAIKLSLPVAHRIERHDVAVFAPLWPGSFSNIKTILEGADTICEEVGTQTNARTSHYANAMRGLLGASSVVEDTAQRKELPRRAGWHQ</sequence>
<dbReference type="Proteomes" id="UP000299102">
    <property type="component" value="Unassembled WGS sequence"/>
</dbReference>
<evidence type="ECO:0000313" key="1">
    <source>
        <dbReference type="EMBL" id="GBP85368.1"/>
    </source>
</evidence>
<keyword evidence="2" id="KW-1185">Reference proteome</keyword>
<proteinExistence type="predicted"/>